<dbReference type="GeneID" id="5547630"/>
<sequence>MAKQKTTTKTTKRYRYSSFKSKIDDLRIEPARVLTKRAHDYVETSHLLASFDHWKEINLSAGFTNFSEEIERYIQTLPQILYHQDKISETLIKYIDLHDDKSLQPLLEVLAQFCHDLGPDFLKFYEPTVLSLIRLLEEAVKFESTEVFEWGFNCLAYIFKYLSKFLSDDLVTTFNLLFPLLSHSKEYLSRFSAEAMSFLIRKASSKNLEKFIVFSFNKVDNIEQSNLYEGILTLCTESLTSTQGALHSKSKTILSIIILSSLKSDNQEVTTSLVCDIWMNISKHATLENLEPLYSVVLEILGGQIDESNLDMITRILGTLVFSESGKKISNWNQVTSVIDKLITKEDTTTLNPKSLAFLFGTLFRNLDIKNLTIYHKKFFEFYQNKFPSFFIEFFRLSLDMSASNVLSFNGTKYFQKFIGNHGEEYGKQLSLFLLELEEDEQLKRKLPVSISSDFSNTLVKSLDGLSTCANLLDIYWRVILLEHSKSKCDTSVVTIIINLISSDNKFADFEKDIIGHLLKLLVQLDVKDKIGLLEMLFGQLEKLKDSVYFITGFNTFLASFNGDNQLTEILNGYQLNFETLSTNLYLPDQQIRYETLKLYSTLYSIKGQEFPVLLNECKILEEIPLTLNNARDITVRIRKMGEYFKNNELDPFVRTAFFRFLFGLLTIRFSPVWDGVYEILPDIYSSDQQLIWDLLLKILVAPDHIHVVTYPEDIMQDDLDSEVWQVYVSRLNDSLKRVSNLWSKYTYSENSLLEITKSRRGNLKFPPQIRSQSLKLMNLIPTLAERHSKDIVLFLFNENELKDILKSDNSTTITNITSASNWFDQDRNSLLKVVAKFKNIKSIYKEDKVYTRLMSLLSSGNNDVQKLALSALFAYKEPSVVKYRDNLKSLLDDTLFRDEITKFLAKGEARIIEDNDELSLMPYILRILFGRAQTANSSGVKKSRKNAVLSVLPMLKEQYIVDFFRLGGSRFKHEIFFESSHTIPEEDMTPNGMKRMTGFVNIVSQALSVLGARFPKVIASVIRPILYILTVSNQALADTDASDIDIGVQKVSSYLRQITMRCLYNIFETIGNELSWDEFIVDMFQLVIEPRLAKFEGENLQQPSSILKLISYWSTSEQLYPFLYYNDYSAPAALMRTMSNPNVKESVLVVILEAANNIIKTPSSSDQYVELVTLISSTSLKILPELYPKLTSTESVSVAVDLLLNMTEAGYVSDNDTRKYLVESLTQIIDGGLRVIDNNGRLKVLKVLSVLIAEYDCSWSEIEKLYEVCSNLYKVYSERNLRDAVTDVFTSLGERFSNIERVAKLLRDLNSYSTTRIHEYDFPTRLSAFKKFTEEDFKTYTEIEWLPVINTCLYTLNEKDELALRNNARHTINTFVDFMNAKASAEDAKKAVTLLKAVILPYIRAGLRRYDEEIQGEYVGILAYIVAHSSYYNELNDMRVLLYNDDDEANFFTNINNIQLHRRQRAVKRLREHGKELSDGSISHYLIPIIEHYVFSTEEKYRNIGNEALLTIGELSNSMSWNQYQALFRRYISILKNKPDHLKEVVTLLTQVSISIKNTLQNERGRCKTDLVLKKLPNKIAGIDSFVINEVYPLLSKILATRNEETIVARMPLAEVLVNIVLGLESETMVSLLPGILTSTCQVLRSKSDDLREAVRRTLSKISVILGPEYLVFIIKELTSALRRGSQVHVLSYTIHHILKALEEYLNHGDLDVSAKMIVNVIMEDIFGTAGQEKDSDNYNTKIKEVKVNRSYDTGEILSSNISLPIFNTVLSPVKALLMEKMNLKSQHKLDELLRRYALGLNHNSDTGKTDVLKLCYEIFEQSQQPAINRKSQKKTEIDEKEEFFLVNLNSKGVKVQVESSLYIDTLQRFSLDLLKTILSKHSNLLDVAYLDGFIPLLKTSLQSENEGVLVSTLRVLILLIKLDFSDESEPVFKNCARKVLNIIKDSPSTSTELCQMGLKFLSSFMRHKDIKLKDTALSYVLGRILPDLNEPSKQGLAFNFLKALISKHVMLPELYEVIDSVREIVVTNHSKEIRDVSRSVYYQFLMEYDQSKGRLEKQFKFMVDNLQYPSQDGRQSIMELINLIVMKANEVLLTKLSSSFFVALANVSFNDDSPKCREMASVLLANLLQKVNASSLDTIEKYIISWFKQSDNPSFLNLSLRIYKIYASSVGLGSNLVLDELAVTRVKTIISQTGVGSSIEWDTVYSALSVFTIISEKSESVYGSDFKGTWDNIIGCLLYPHTWVRLSASRLVNQVVNNLEKFEVKFTDFEIQTIVSRIMHQLSAPSISENLSTVAIKTLVKIVIRWKDHNTKFISKDGDTEEKTPSYSSALDYMVSRASAIIRSEENPNDSFMSKKSSIQLLAMMVQLMNETQLLDESEKIMLPLFIYTEIDQNNRLKDQDKELVDLAQECLKMLEVKMTVSDFTKSYTSVKQTVMKRRRERRTKRSILAVTAPDIAAQRKLKKHARSREKRKHEKDDSGFYQRKNKTRRV</sequence>
<dbReference type="InterPro" id="IPR016024">
    <property type="entry name" value="ARM-type_fold"/>
</dbReference>
<evidence type="ECO:0000313" key="5">
    <source>
        <dbReference type="EMBL" id="EDO19294.1"/>
    </source>
</evidence>
<feature type="domain" description="U3 small nucleolar RNA-associated protein 20" evidence="3">
    <location>
        <begin position="1604"/>
        <end position="1820"/>
    </location>
</feature>
<dbReference type="Pfam" id="PF20416">
    <property type="entry name" value="UTP20"/>
    <property type="match status" value="1"/>
</dbReference>
<dbReference type="InterPro" id="IPR052575">
    <property type="entry name" value="SSU_processome_comp_20"/>
</dbReference>
<dbReference type="GO" id="GO:0032040">
    <property type="term" value="C:small-subunit processome"/>
    <property type="evidence" value="ECO:0007669"/>
    <property type="project" value="TreeGrafter"/>
</dbReference>
<organism evidence="6">
    <name type="scientific">Vanderwaltozyma polyspora (strain ATCC 22028 / DSM 70294 / BCRC 21397 / CBS 2163 / NBRC 10782 / NRRL Y-8283 / UCD 57-17)</name>
    <name type="common">Kluyveromyces polysporus</name>
    <dbReference type="NCBI Taxonomy" id="436907"/>
    <lineage>
        <taxon>Eukaryota</taxon>
        <taxon>Fungi</taxon>
        <taxon>Dikarya</taxon>
        <taxon>Ascomycota</taxon>
        <taxon>Saccharomycotina</taxon>
        <taxon>Saccharomycetes</taxon>
        <taxon>Saccharomycetales</taxon>
        <taxon>Saccharomycetaceae</taxon>
        <taxon>Vanderwaltozyma</taxon>
    </lineage>
</organism>
<dbReference type="InParanoid" id="A7TEI7"/>
<dbReference type="OrthoDB" id="360653at2759"/>
<dbReference type="Pfam" id="PF07539">
    <property type="entry name" value="UTP20_N"/>
    <property type="match status" value="1"/>
</dbReference>
<keyword evidence="6" id="KW-1185">Reference proteome</keyword>
<evidence type="ECO:0000313" key="6">
    <source>
        <dbReference type="Proteomes" id="UP000000267"/>
    </source>
</evidence>
<protein>
    <submittedName>
        <fullName evidence="5">Uncharacterized protein</fullName>
    </submittedName>
</protein>
<name>A7TEI7_VANPO</name>
<dbReference type="InterPro" id="IPR011989">
    <property type="entry name" value="ARM-like"/>
</dbReference>
<feature type="domain" description="U3 small nucleolar RNA-associated protein 20 C-terminal" evidence="4">
    <location>
        <begin position="2244"/>
        <end position="2478"/>
    </location>
</feature>
<dbReference type="Pfam" id="PF23099">
    <property type="entry name" value="UTP20_C"/>
    <property type="match status" value="1"/>
</dbReference>
<dbReference type="InterPro" id="IPR057525">
    <property type="entry name" value="UTP20_C"/>
</dbReference>
<dbReference type="SUPFAM" id="SSF48371">
    <property type="entry name" value="ARM repeat"/>
    <property type="match status" value="4"/>
</dbReference>
<evidence type="ECO:0000259" key="2">
    <source>
        <dbReference type="Pfam" id="PF07539"/>
    </source>
</evidence>
<feature type="domain" description="U3 small nucleolar RNA-associated protein 20 N-terminal" evidence="2">
    <location>
        <begin position="822"/>
        <end position="1410"/>
    </location>
</feature>
<dbReference type="GO" id="GO:0030686">
    <property type="term" value="C:90S preribosome"/>
    <property type="evidence" value="ECO:0007669"/>
    <property type="project" value="TreeGrafter"/>
</dbReference>
<feature type="region of interest" description="Disordered" evidence="1">
    <location>
        <begin position="2460"/>
        <end position="2493"/>
    </location>
</feature>
<dbReference type="FunCoup" id="A7TEI7">
    <property type="interactions" value="1101"/>
</dbReference>
<dbReference type="STRING" id="436907.A7TEI7"/>
<evidence type="ECO:0000259" key="4">
    <source>
        <dbReference type="Pfam" id="PF23099"/>
    </source>
</evidence>
<dbReference type="OMA" id="EGLMAMF"/>
<dbReference type="InterPro" id="IPR011430">
    <property type="entry name" value="UTP20_N"/>
</dbReference>
<dbReference type="PhylomeDB" id="A7TEI7"/>
<dbReference type="EMBL" id="DS480380">
    <property type="protein sequence ID" value="EDO19294.1"/>
    <property type="molecule type" value="Genomic_DNA"/>
</dbReference>
<dbReference type="Proteomes" id="UP000000267">
    <property type="component" value="Unassembled WGS sequence"/>
</dbReference>
<gene>
    <name evidence="5" type="ORF">Kpol_1036p37</name>
</gene>
<dbReference type="Gene3D" id="1.25.10.10">
    <property type="entry name" value="Leucine-rich Repeat Variant"/>
    <property type="match status" value="2"/>
</dbReference>
<dbReference type="KEGG" id="vpo:Kpol_1036p37"/>
<proteinExistence type="predicted"/>
<dbReference type="HOGENOM" id="CLU_000327_0_0_1"/>
<dbReference type="PANTHER" id="PTHR17695">
    <property type="entry name" value="SMALL SUBUNIT PROCESSOME COMPONENT 20 HOMOLOG"/>
    <property type="match status" value="1"/>
</dbReference>
<evidence type="ECO:0000259" key="3">
    <source>
        <dbReference type="Pfam" id="PF20416"/>
    </source>
</evidence>
<reference evidence="5 6" key="1">
    <citation type="journal article" date="2007" name="Proc. Natl. Acad. Sci. U.S.A.">
        <title>Independent sorting-out of thousands of duplicated gene pairs in two yeast species descended from a whole-genome duplication.</title>
        <authorList>
            <person name="Scannell D.R."/>
            <person name="Frank A.C."/>
            <person name="Conant G.C."/>
            <person name="Byrne K.P."/>
            <person name="Woolfit M."/>
            <person name="Wolfe K.H."/>
        </authorList>
    </citation>
    <scope>NUCLEOTIDE SEQUENCE [LARGE SCALE GENOMIC DNA]</scope>
    <source>
        <strain evidence="6">ATCC 22028 / DSM 70294 / BCRC 21397 / CBS 2163 / NBRC 10782 / NRRL Y-8283 / UCD 57-17</strain>
    </source>
</reference>
<evidence type="ECO:0000256" key="1">
    <source>
        <dbReference type="SAM" id="MobiDB-lite"/>
    </source>
</evidence>
<dbReference type="InterPro" id="IPR046523">
    <property type="entry name" value="UTP20_dom"/>
</dbReference>
<dbReference type="RefSeq" id="XP_001647152.1">
    <property type="nucleotide sequence ID" value="XM_001647102.1"/>
</dbReference>
<dbReference type="eggNOG" id="KOG1823">
    <property type="taxonomic scope" value="Eukaryota"/>
</dbReference>
<feature type="compositionally biased region" description="Basic residues" evidence="1">
    <location>
        <begin position="2462"/>
        <end position="2476"/>
    </location>
</feature>
<accession>A7TEI7</accession>
<dbReference type="PANTHER" id="PTHR17695:SF11">
    <property type="entry name" value="SMALL SUBUNIT PROCESSOME COMPONENT 20 HOMOLOG"/>
    <property type="match status" value="1"/>
</dbReference>